<keyword evidence="2" id="KW-1133">Transmembrane helix</keyword>
<accession>A0A6J8EP81</accession>
<keyword evidence="2" id="KW-0472">Membrane</keyword>
<feature type="region of interest" description="Disordered" evidence="1">
    <location>
        <begin position="161"/>
        <end position="192"/>
    </location>
</feature>
<dbReference type="EMBL" id="CACVKT020009357">
    <property type="protein sequence ID" value="CAC5421572.1"/>
    <property type="molecule type" value="Genomic_DNA"/>
</dbReference>
<sequence>MVNDGAGFDSLLNCLCNNSNATKTDLPENCTTEKGIYESNESILNECLSTKRKVQAFCSVADKIMDQQRLCKTILCMVAVMNCTERRNDDKIINSDAIKNTKNQDKQRTTEKESNESILNECLSTKRKVQAFCSVADKIMDQQRLCKTILCMVAVMNCTDSDSTTDSDKTALNGNEIDRRKRRKNRRNRRHDRKEQIFKVGAIVGTSVGIAGTIILVLVILAIIYVCRQRSKKKKRKQLTTLQAIGQRFEMAHHESSPSSTNKGEYTILSTNKSLNTNEAQGEYFVLDPSITKYDKDLSNRKLPEIKRFSGAEGDENVYYEIDEDKIESSTDIEGVHKKKIEEVRDQGSHHSDLAINQTQLGSKKKNTEQLTRPQSFDQKTEMANLESSSSSTFFFSNTYDDAQGEYFVLDPSVTKYDKDLVLPEVKGISVIQGDEKVYNEIDEDKIESSTDMKVDHQKQIEEARDTAIYHANLTNNQNQLGFDNTTYNVTSEVDD</sequence>
<evidence type="ECO:0000313" key="4">
    <source>
        <dbReference type="Proteomes" id="UP000507470"/>
    </source>
</evidence>
<gene>
    <name evidence="3" type="ORF">MCOR_53677</name>
</gene>
<dbReference type="AlphaFoldDB" id="A0A6J8EP81"/>
<evidence type="ECO:0000256" key="1">
    <source>
        <dbReference type="SAM" id="MobiDB-lite"/>
    </source>
</evidence>
<keyword evidence="2" id="KW-0812">Transmembrane</keyword>
<name>A0A6J8EP81_MYTCO</name>
<protein>
    <submittedName>
        <fullName evidence="3">Uncharacterized protein</fullName>
    </submittedName>
</protein>
<feature type="transmembrane region" description="Helical" evidence="2">
    <location>
        <begin position="200"/>
        <end position="227"/>
    </location>
</feature>
<proteinExistence type="predicted"/>
<feature type="compositionally biased region" description="Basic and acidic residues" evidence="1">
    <location>
        <begin position="344"/>
        <end position="353"/>
    </location>
</feature>
<dbReference type="Proteomes" id="UP000507470">
    <property type="component" value="Unassembled WGS sequence"/>
</dbReference>
<organism evidence="3 4">
    <name type="scientific">Mytilus coruscus</name>
    <name type="common">Sea mussel</name>
    <dbReference type="NCBI Taxonomy" id="42192"/>
    <lineage>
        <taxon>Eukaryota</taxon>
        <taxon>Metazoa</taxon>
        <taxon>Spiralia</taxon>
        <taxon>Lophotrochozoa</taxon>
        <taxon>Mollusca</taxon>
        <taxon>Bivalvia</taxon>
        <taxon>Autobranchia</taxon>
        <taxon>Pteriomorphia</taxon>
        <taxon>Mytilida</taxon>
        <taxon>Mytiloidea</taxon>
        <taxon>Mytilidae</taxon>
        <taxon>Mytilinae</taxon>
        <taxon>Mytilus</taxon>
    </lineage>
</organism>
<feature type="compositionally biased region" description="Basic residues" evidence="1">
    <location>
        <begin position="180"/>
        <end position="192"/>
    </location>
</feature>
<evidence type="ECO:0000256" key="2">
    <source>
        <dbReference type="SAM" id="Phobius"/>
    </source>
</evidence>
<dbReference type="OrthoDB" id="1100386at2759"/>
<keyword evidence="4" id="KW-1185">Reference proteome</keyword>
<evidence type="ECO:0000313" key="3">
    <source>
        <dbReference type="EMBL" id="CAC5421572.1"/>
    </source>
</evidence>
<reference evidence="3 4" key="1">
    <citation type="submission" date="2020-06" db="EMBL/GenBank/DDBJ databases">
        <authorList>
            <person name="Li R."/>
            <person name="Bekaert M."/>
        </authorList>
    </citation>
    <scope>NUCLEOTIDE SEQUENCE [LARGE SCALE GENOMIC DNA]</scope>
    <source>
        <strain evidence="4">wild</strain>
    </source>
</reference>
<feature type="region of interest" description="Disordered" evidence="1">
    <location>
        <begin position="344"/>
        <end position="384"/>
    </location>
</feature>
<feature type="compositionally biased region" description="Polar residues" evidence="1">
    <location>
        <begin position="369"/>
        <end position="378"/>
    </location>
</feature>